<keyword evidence="6 8" id="KW-0732">Signal</keyword>
<evidence type="ECO:0000256" key="6">
    <source>
        <dbReference type="ARBA" id="ARBA00022729"/>
    </source>
</evidence>
<dbReference type="InterPro" id="IPR003172">
    <property type="entry name" value="ML_dom"/>
</dbReference>
<evidence type="ECO:0000256" key="4">
    <source>
        <dbReference type="ARBA" id="ARBA00016056"/>
    </source>
</evidence>
<dbReference type="PANTHER" id="PTHR11306">
    <property type="entry name" value="NIEMANN PICK TYPE C2 PROTEIN NPC2-RELATED"/>
    <property type="match status" value="1"/>
</dbReference>
<evidence type="ECO:0000256" key="3">
    <source>
        <dbReference type="ARBA" id="ARBA00011245"/>
    </source>
</evidence>
<evidence type="ECO:0000259" key="9">
    <source>
        <dbReference type="SMART" id="SM00737"/>
    </source>
</evidence>
<comment type="function">
    <text evidence="1">Catalyzes the intermembrane transfer of phosphatidylglycerol and phosphatidylinositol.</text>
</comment>
<feature type="domain" description="MD-2-related lipid-recognition" evidence="9">
    <location>
        <begin position="49"/>
        <end position="170"/>
    </location>
</feature>
<dbReference type="AlphaFoldDB" id="A0A8J8W1F6"/>
<comment type="subunit">
    <text evidence="3">Monomer.</text>
</comment>
<dbReference type="SUPFAM" id="SSF81296">
    <property type="entry name" value="E set domains"/>
    <property type="match status" value="1"/>
</dbReference>
<dbReference type="InterPro" id="IPR033917">
    <property type="entry name" value="ML_PG-PI_TP"/>
</dbReference>
<gene>
    <name evidence="10" type="ORF">PECM_006159</name>
</gene>
<reference evidence="10" key="1">
    <citation type="journal article" date="2020" name="Front. Microbiol.">
        <title>Gene regulatory networks of Penicillium echinulatum 2HH and Penicillium oxalicum 114-2 inferred by a computational biology approach.</title>
        <authorList>
            <person name="Lenz A.R."/>
            <person name="Galan-Vasquez E."/>
            <person name="Balbinot E."/>
            <person name="De Abreu F.P."/>
            <person name="De Oliveira N.S."/>
            <person name="Da Rosa L.O."/>
            <person name="De Avila E Silva S."/>
            <person name="Camassola M."/>
            <person name="Dillon A.J.P."/>
            <person name="Perez-Rueda E."/>
        </authorList>
    </citation>
    <scope>NUCLEOTIDE SEQUENCE</scope>
    <source>
        <strain evidence="10">S1M29</strain>
    </source>
</reference>
<dbReference type="Proteomes" id="UP000631181">
    <property type="component" value="Unassembled WGS sequence"/>
</dbReference>
<evidence type="ECO:0000313" key="10">
    <source>
        <dbReference type="EMBL" id="KAF7715959.1"/>
    </source>
</evidence>
<dbReference type="EMBL" id="WIWV01000048">
    <property type="protein sequence ID" value="KAF7715959.1"/>
    <property type="molecule type" value="Genomic_DNA"/>
</dbReference>
<evidence type="ECO:0000256" key="2">
    <source>
        <dbReference type="ARBA" id="ARBA00006370"/>
    </source>
</evidence>
<dbReference type="Pfam" id="PF02221">
    <property type="entry name" value="E1_DerP2_DerF2"/>
    <property type="match status" value="1"/>
</dbReference>
<dbReference type="OrthoDB" id="6409159at2759"/>
<dbReference type="Gene3D" id="2.60.40.770">
    <property type="match status" value="1"/>
</dbReference>
<dbReference type="InterPro" id="IPR039670">
    <property type="entry name" value="NPC2-like"/>
</dbReference>
<evidence type="ECO:0000313" key="11">
    <source>
        <dbReference type="Proteomes" id="UP000631181"/>
    </source>
</evidence>
<evidence type="ECO:0000256" key="7">
    <source>
        <dbReference type="ARBA" id="ARBA00023055"/>
    </source>
</evidence>
<dbReference type="SMART" id="SM00737">
    <property type="entry name" value="ML"/>
    <property type="match status" value="1"/>
</dbReference>
<keyword evidence="5" id="KW-0813">Transport</keyword>
<feature type="chain" id="PRO_5035204094" description="Phosphatidylglycerol/phosphatidylinositol transfer protein" evidence="8">
    <location>
        <begin position="19"/>
        <end position="178"/>
    </location>
</feature>
<dbReference type="GO" id="GO:0032366">
    <property type="term" value="P:intracellular sterol transport"/>
    <property type="evidence" value="ECO:0007669"/>
    <property type="project" value="InterPro"/>
</dbReference>
<dbReference type="InterPro" id="IPR014756">
    <property type="entry name" value="Ig_E-set"/>
</dbReference>
<proteinExistence type="inferred from homology"/>
<comment type="similarity">
    <text evidence="2">Belongs to the NPC2 family.</text>
</comment>
<comment type="caution">
    <text evidence="10">The sequence shown here is derived from an EMBL/GenBank/DDBJ whole genome shotgun (WGS) entry which is preliminary data.</text>
</comment>
<name>A0A8J8W1F6_9EURO</name>
<dbReference type="GO" id="GO:0032934">
    <property type="term" value="F:sterol binding"/>
    <property type="evidence" value="ECO:0007669"/>
    <property type="project" value="InterPro"/>
</dbReference>
<dbReference type="FunFam" id="2.60.40.770:FF:000004">
    <property type="entry name" value="Phosphatidylglycerol/phosphatidylinositol transfer protein"/>
    <property type="match status" value="1"/>
</dbReference>
<dbReference type="CDD" id="cd00917">
    <property type="entry name" value="PG-PI_TP"/>
    <property type="match status" value="1"/>
</dbReference>
<keyword evidence="11" id="KW-1185">Reference proteome</keyword>
<sequence>MKFVSAAALLLVSPLVAAASIPSVFDPTQAPISAADENRKNPVKGDNPLEFCEPPSSHLLTIDSVDLSPNPPKAGETLTITASGVLHQSITDGAYVNVEVKWGLITLVKQTMNLCEQIENVDLKCPLEKGRMTMTKQVDLPKQIPPGRYSVLADAYTADHEKVTCLQAHDIKFNLPNF</sequence>
<organism evidence="10 11">
    <name type="scientific">Penicillium ucsense</name>
    <dbReference type="NCBI Taxonomy" id="2839758"/>
    <lineage>
        <taxon>Eukaryota</taxon>
        <taxon>Fungi</taxon>
        <taxon>Dikarya</taxon>
        <taxon>Ascomycota</taxon>
        <taxon>Pezizomycotina</taxon>
        <taxon>Eurotiomycetes</taxon>
        <taxon>Eurotiomycetidae</taxon>
        <taxon>Eurotiales</taxon>
        <taxon>Aspergillaceae</taxon>
        <taxon>Penicillium</taxon>
    </lineage>
</organism>
<protein>
    <recommendedName>
        <fullName evidence="4">Phosphatidylglycerol/phosphatidylinositol transfer protein</fullName>
    </recommendedName>
</protein>
<evidence type="ECO:0000256" key="1">
    <source>
        <dbReference type="ARBA" id="ARBA00002053"/>
    </source>
</evidence>
<evidence type="ECO:0000256" key="8">
    <source>
        <dbReference type="SAM" id="SignalP"/>
    </source>
</evidence>
<keyword evidence="7" id="KW-0445">Lipid transport</keyword>
<evidence type="ECO:0000256" key="5">
    <source>
        <dbReference type="ARBA" id="ARBA00022448"/>
    </source>
</evidence>
<accession>A0A8J8W1F6</accession>
<feature type="signal peptide" evidence="8">
    <location>
        <begin position="1"/>
        <end position="18"/>
    </location>
</feature>
<dbReference type="PANTHER" id="PTHR11306:SF0">
    <property type="entry name" value="PHOSPHATIDYLGLYCEROL_PHOSPHATIDYLINOSITOL TRANSFER PROTEIN"/>
    <property type="match status" value="1"/>
</dbReference>